<dbReference type="AlphaFoldDB" id="A0A1D1VCU1"/>
<feature type="binding site" evidence="14">
    <location>
        <position position="134"/>
    </location>
    <ligand>
        <name>Ca(2+)</name>
        <dbReference type="ChEBI" id="CHEBI:29108"/>
    </ligand>
</feature>
<evidence type="ECO:0000256" key="5">
    <source>
        <dbReference type="ARBA" id="ARBA00014741"/>
    </source>
</evidence>
<evidence type="ECO:0000256" key="8">
    <source>
        <dbReference type="ARBA" id="ARBA00022837"/>
    </source>
</evidence>
<dbReference type="InterPro" id="IPR036663">
    <property type="entry name" value="Fumarylacetoacetase_C_sf"/>
</dbReference>
<keyword evidence="19" id="KW-1185">Reference proteome</keyword>
<name>A0A1D1VCU1_RAMVA</name>
<dbReference type="Gene3D" id="2.30.30.230">
    <property type="entry name" value="Fumarylacetoacetase, N-terminal domain"/>
    <property type="match status" value="1"/>
</dbReference>
<keyword evidence="9 14" id="KW-0460">Magnesium</keyword>
<evidence type="ECO:0000313" key="18">
    <source>
        <dbReference type="EMBL" id="GAU97557.1"/>
    </source>
</evidence>
<feature type="binding site" evidence="13">
    <location>
        <position position="248"/>
    </location>
    <ligand>
        <name>substrate</name>
    </ligand>
</feature>
<dbReference type="GO" id="GO:0006572">
    <property type="term" value="P:L-tyrosine catabolic process"/>
    <property type="evidence" value="ECO:0007669"/>
    <property type="project" value="UniProtKB-UniRule"/>
</dbReference>
<dbReference type="UniPathway" id="UPA00139">
    <property type="reaction ID" value="UER00341"/>
</dbReference>
<dbReference type="GO" id="GO:0004334">
    <property type="term" value="F:fumarylacetoacetase activity"/>
    <property type="evidence" value="ECO:0007669"/>
    <property type="project" value="UniProtKB-UniRule"/>
</dbReference>
<dbReference type="NCBIfam" id="TIGR01266">
    <property type="entry name" value="fum_ac_acetase"/>
    <property type="match status" value="1"/>
</dbReference>
<dbReference type="InterPro" id="IPR015377">
    <property type="entry name" value="Fumarylacetoacetase_N"/>
</dbReference>
<evidence type="ECO:0000256" key="12">
    <source>
        <dbReference type="PIRSR" id="PIRSR605959-1"/>
    </source>
</evidence>
<dbReference type="Gene3D" id="3.90.850.10">
    <property type="entry name" value="Fumarylacetoacetase-like, C-terminal domain"/>
    <property type="match status" value="1"/>
</dbReference>
<feature type="domain" description="Fumarylacetoacetase-like C-terminal" evidence="16">
    <location>
        <begin position="137"/>
        <end position="414"/>
    </location>
</feature>
<dbReference type="SUPFAM" id="SSF63433">
    <property type="entry name" value="Fumarylacetoacetate hydrolase, FAH, N-terminal domain"/>
    <property type="match status" value="1"/>
</dbReference>
<comment type="caution">
    <text evidence="18">The sequence shown here is derived from an EMBL/GenBank/DDBJ whole genome shotgun (WGS) entry which is preliminary data.</text>
</comment>
<feature type="active site" description="Proton acceptor" evidence="12">
    <location>
        <position position="141"/>
    </location>
</feature>
<keyword evidence="6 14" id="KW-0479">Metal-binding</keyword>
<dbReference type="FunFam" id="3.90.850.10:FF:000004">
    <property type="entry name" value="Fumarylacetoacetase"/>
    <property type="match status" value="1"/>
</dbReference>
<feature type="binding site" evidence="14">
    <location>
        <position position="241"/>
    </location>
    <ligand>
        <name>Mg(2+)</name>
        <dbReference type="ChEBI" id="CHEBI:18420"/>
    </ligand>
</feature>
<dbReference type="EMBL" id="BDGG01000004">
    <property type="protein sequence ID" value="GAU97557.1"/>
    <property type="molecule type" value="Genomic_DNA"/>
</dbReference>
<protein>
    <recommendedName>
        <fullName evidence="5 15">Fumarylacetoacetase</fullName>
        <ecNumber evidence="4 15">3.7.1.2</ecNumber>
    </recommendedName>
    <alternativeName>
        <fullName evidence="15">Fumarylacetoacetate hydrolase</fullName>
    </alternativeName>
</protein>
<evidence type="ECO:0000256" key="1">
    <source>
        <dbReference type="ARBA" id="ARBA00000353"/>
    </source>
</evidence>
<evidence type="ECO:0000256" key="9">
    <source>
        <dbReference type="ARBA" id="ARBA00022842"/>
    </source>
</evidence>
<feature type="binding site" evidence="14">
    <location>
        <position position="241"/>
    </location>
    <ligand>
        <name>Ca(2+)</name>
        <dbReference type="ChEBI" id="CHEBI:29108"/>
    </ligand>
</feature>
<evidence type="ECO:0000259" key="17">
    <source>
        <dbReference type="Pfam" id="PF09298"/>
    </source>
</evidence>
<evidence type="ECO:0000256" key="4">
    <source>
        <dbReference type="ARBA" id="ARBA00012094"/>
    </source>
</evidence>
<dbReference type="PANTHER" id="PTHR43069:SF2">
    <property type="entry name" value="FUMARYLACETOACETASE"/>
    <property type="match status" value="1"/>
</dbReference>
<evidence type="ECO:0000256" key="6">
    <source>
        <dbReference type="ARBA" id="ARBA00022723"/>
    </source>
</evidence>
<feature type="binding site" evidence="14">
    <location>
        <position position="261"/>
    </location>
    <ligand>
        <name>Mg(2+)</name>
        <dbReference type="ChEBI" id="CHEBI:18420"/>
    </ligand>
</feature>
<evidence type="ECO:0000256" key="11">
    <source>
        <dbReference type="ARBA" id="ARBA00023232"/>
    </source>
</evidence>
<evidence type="ECO:0000256" key="2">
    <source>
        <dbReference type="ARBA" id="ARBA00004782"/>
    </source>
</evidence>
<feature type="domain" description="Fumarylacetoacetase N-terminal" evidence="17">
    <location>
        <begin position="19"/>
        <end position="126"/>
    </location>
</feature>
<dbReference type="Proteomes" id="UP000186922">
    <property type="component" value="Unassembled WGS sequence"/>
</dbReference>
<dbReference type="FunFam" id="2.30.30.230:FF:000001">
    <property type="entry name" value="Fumarylacetoacetase"/>
    <property type="match status" value="1"/>
</dbReference>
<feature type="binding site" evidence="13">
    <location>
        <position position="358"/>
    </location>
    <ligand>
        <name>substrate</name>
    </ligand>
</feature>
<keyword evidence="7 15" id="KW-0378">Hydrolase</keyword>
<dbReference type="InterPro" id="IPR005959">
    <property type="entry name" value="Fumarylacetoacetase"/>
</dbReference>
<evidence type="ECO:0000259" key="16">
    <source>
        <dbReference type="Pfam" id="PF01557"/>
    </source>
</evidence>
<gene>
    <name evidence="18" type="primary">RvY_08832-1</name>
    <name evidence="18" type="synonym">RvY_08832.1</name>
    <name evidence="18" type="ORF">RvY_08832</name>
</gene>
<dbReference type="STRING" id="947166.A0A1D1VCU1"/>
<organism evidence="18 19">
    <name type="scientific">Ramazzottius varieornatus</name>
    <name type="common">Water bear</name>
    <name type="synonym">Tardigrade</name>
    <dbReference type="NCBI Taxonomy" id="947166"/>
    <lineage>
        <taxon>Eukaryota</taxon>
        <taxon>Metazoa</taxon>
        <taxon>Ecdysozoa</taxon>
        <taxon>Tardigrada</taxon>
        <taxon>Eutardigrada</taxon>
        <taxon>Parachela</taxon>
        <taxon>Hypsibioidea</taxon>
        <taxon>Ramazzottiidae</taxon>
        <taxon>Ramazzottius</taxon>
    </lineage>
</organism>
<feature type="binding site" evidence="14">
    <location>
        <position position="209"/>
    </location>
    <ligand>
        <name>Ca(2+)</name>
        <dbReference type="ChEBI" id="CHEBI:29108"/>
    </ligand>
</feature>
<comment type="pathway">
    <text evidence="2 15">Amino-acid degradation; L-phenylalanine degradation; acetoacetate and fumarate from L-phenylalanine: step 6/6.</text>
</comment>
<dbReference type="Pfam" id="PF01557">
    <property type="entry name" value="FAA_hydrolase"/>
    <property type="match status" value="1"/>
</dbReference>
<evidence type="ECO:0000256" key="14">
    <source>
        <dbReference type="PIRSR" id="PIRSR605959-3"/>
    </source>
</evidence>
<dbReference type="OrthoDB" id="9971669at2759"/>
<feature type="binding site" evidence="14">
    <location>
        <position position="265"/>
    </location>
    <ligand>
        <name>Mg(2+)</name>
        <dbReference type="ChEBI" id="CHEBI:18420"/>
    </ligand>
</feature>
<dbReference type="Pfam" id="PF09298">
    <property type="entry name" value="FAA_hydrolase_N"/>
    <property type="match status" value="1"/>
</dbReference>
<feature type="binding site" evidence="14">
    <location>
        <position position="207"/>
    </location>
    <ligand>
        <name>Ca(2+)</name>
        <dbReference type="ChEBI" id="CHEBI:29108"/>
    </ligand>
</feature>
<dbReference type="GO" id="GO:1902000">
    <property type="term" value="P:homogentisate catabolic process"/>
    <property type="evidence" value="ECO:0007669"/>
    <property type="project" value="TreeGrafter"/>
</dbReference>
<evidence type="ECO:0000256" key="13">
    <source>
        <dbReference type="PIRSR" id="PIRSR605959-2"/>
    </source>
</evidence>
<dbReference type="SUPFAM" id="SSF56529">
    <property type="entry name" value="FAH"/>
    <property type="match status" value="1"/>
</dbReference>
<dbReference type="PANTHER" id="PTHR43069">
    <property type="entry name" value="FUMARYLACETOACETASE"/>
    <property type="match status" value="1"/>
</dbReference>
<dbReference type="EC" id="3.7.1.2" evidence="4 15"/>
<dbReference type="GO" id="GO:0046872">
    <property type="term" value="F:metal ion binding"/>
    <property type="evidence" value="ECO:0007669"/>
    <property type="project" value="UniProtKB-UniRule"/>
</dbReference>
<evidence type="ECO:0000256" key="10">
    <source>
        <dbReference type="ARBA" id="ARBA00022878"/>
    </source>
</evidence>
<evidence type="ECO:0000313" key="19">
    <source>
        <dbReference type="Proteomes" id="UP000186922"/>
    </source>
</evidence>
<evidence type="ECO:0000256" key="3">
    <source>
        <dbReference type="ARBA" id="ARBA00010211"/>
    </source>
</evidence>
<comment type="cofactor">
    <cofactor evidence="15">
        <name>Mg(2+)</name>
        <dbReference type="ChEBI" id="CHEBI:18420"/>
    </cofactor>
    <cofactor evidence="15">
        <name>Ca(2+)</name>
        <dbReference type="ChEBI" id="CHEBI:29108"/>
    </cofactor>
</comment>
<feature type="binding site" evidence="13">
    <location>
        <position position="136"/>
    </location>
    <ligand>
        <name>substrate</name>
    </ligand>
</feature>
<keyword evidence="8 14" id="KW-0106">Calcium</keyword>
<comment type="similarity">
    <text evidence="3 15">Belongs to the FAH family.</text>
</comment>
<dbReference type="GO" id="GO:0006559">
    <property type="term" value="P:L-phenylalanine catabolic process"/>
    <property type="evidence" value="ECO:0007669"/>
    <property type="project" value="UniProtKB-UniRule"/>
</dbReference>
<sequence length="433" mass="48131">MSSGESFVEVGRESDFPLANLPYGVFNTPENRKQRIGVAIGSLILDLSAVVDLFDGPLLHKDNFRDGHPFSQPTLNQFMSLGCDAWKEARSTLQKLLSTSEPTLRDNESLRKKAFAQQSQATMHLPAHIGDYTDFYSSKFHASNVGTMVHGKEKALSPSWLYLPTAYHSRASSVVISGTSIHRPNGQTKPDPNQPPVFEPCKKMDFELEMAFFIGPGSELGKPVSINDTSKHIFGMVLMNDWSARDIQAWEMAPLGPFLSKSVGTSISPWIVTMEALAPFLTDNFKQDLEPFPYLRHSDRYNFDINLQLELKGDDMPDSAVIVETNFKHVYWTMKQQLAHHTSNGCNLRPGDLMGSGTLSGPTDESRACLSEQSEMGKKDVDCGNGTKRVYLQDNDQLTIKGYCQNDKIRIGFGECTGKLLPAISYPFAKDST</sequence>
<dbReference type="InterPro" id="IPR011234">
    <property type="entry name" value="Fumarylacetoacetase-like_C"/>
</dbReference>
<evidence type="ECO:0000256" key="7">
    <source>
        <dbReference type="ARBA" id="ARBA00022801"/>
    </source>
</evidence>
<comment type="catalytic activity">
    <reaction evidence="1 15">
        <text>4-fumarylacetoacetate + H2O = acetoacetate + fumarate + H(+)</text>
        <dbReference type="Rhea" id="RHEA:10244"/>
        <dbReference type="ChEBI" id="CHEBI:13705"/>
        <dbReference type="ChEBI" id="CHEBI:15377"/>
        <dbReference type="ChEBI" id="CHEBI:15378"/>
        <dbReference type="ChEBI" id="CHEBI:18034"/>
        <dbReference type="ChEBI" id="CHEBI:29806"/>
        <dbReference type="EC" id="3.7.1.2"/>
    </reaction>
</comment>
<keyword evidence="10 15" id="KW-0828">Tyrosine catabolism</keyword>
<reference evidence="18 19" key="1">
    <citation type="journal article" date="2016" name="Nat. Commun.">
        <title>Extremotolerant tardigrade genome and improved radiotolerance of human cultured cells by tardigrade-unique protein.</title>
        <authorList>
            <person name="Hashimoto T."/>
            <person name="Horikawa D.D."/>
            <person name="Saito Y."/>
            <person name="Kuwahara H."/>
            <person name="Kozuka-Hata H."/>
            <person name="Shin-I T."/>
            <person name="Minakuchi Y."/>
            <person name="Ohishi K."/>
            <person name="Motoyama A."/>
            <person name="Aizu T."/>
            <person name="Enomoto A."/>
            <person name="Kondo K."/>
            <person name="Tanaka S."/>
            <person name="Hara Y."/>
            <person name="Koshikawa S."/>
            <person name="Sagara H."/>
            <person name="Miura T."/>
            <person name="Yokobori S."/>
            <person name="Miyagawa K."/>
            <person name="Suzuki Y."/>
            <person name="Kubo T."/>
            <person name="Oyama M."/>
            <person name="Kohara Y."/>
            <person name="Fujiyama A."/>
            <person name="Arakawa K."/>
            <person name="Katayama T."/>
            <person name="Toyoda A."/>
            <person name="Kunieda T."/>
        </authorList>
    </citation>
    <scope>NUCLEOTIDE SEQUENCE [LARGE SCALE GENOMIC DNA]</scope>
    <source>
        <strain evidence="18 19">YOKOZUNA-1</strain>
    </source>
</reference>
<keyword evidence="11 15" id="KW-0585">Phenylalanine catabolism</keyword>
<proteinExistence type="inferred from homology"/>
<accession>A0A1D1VCU1</accession>
<dbReference type="InterPro" id="IPR036462">
    <property type="entry name" value="Fumarylacetoacetase_N_sf"/>
</dbReference>
<evidence type="ECO:0000256" key="15">
    <source>
        <dbReference type="RuleBase" id="RU366008"/>
    </source>
</evidence>